<feature type="transmembrane region" description="Helical" evidence="2">
    <location>
        <begin position="152"/>
        <end position="173"/>
    </location>
</feature>
<sequence length="451" mass="48681">MRRLTSATPAAGASMMRELSRSSDSSRTNSREMLEVVLHKKDDDERLTPHHHHHHQHHMQQLHQLRSTDSGTRLSPMLLRTPHLQQNNNLGDFSRGPSSFSRKSLSRQSLDSNSHISDVCDDRENHQHHHQPHEDGAGCACASGTGIFLHSLGLLAVASLVLSAMSLLLLSAVSQAVDTGHSNHHHSLGATRNPSPSDDSAKREPPESYKIATSSSGSDAKISSTSSKSQGVGKGWGAAEGFTLTGQTLATTADQSPDLETRKALGRFAGTQSLIEAAVAMTTLVVVANLCCLMVCCMQCFFAAKLLKTYEGEARSAKYLRECSSSRFIAVMGFFLSIPAFLVALVLACMLHLPAGPALTTGVMLGVGVLFCVLSVMQNVYHWRVEKSQADEGVPVYHSRAPPPSRQGGGLVPPLPPLTPSQPHSHQHHHHHHADHGDLNSAQQNELSTLV</sequence>
<organism evidence="3 4">
    <name type="scientific">Pomacea canaliculata</name>
    <name type="common">Golden apple snail</name>
    <dbReference type="NCBI Taxonomy" id="400727"/>
    <lineage>
        <taxon>Eukaryota</taxon>
        <taxon>Metazoa</taxon>
        <taxon>Spiralia</taxon>
        <taxon>Lophotrochozoa</taxon>
        <taxon>Mollusca</taxon>
        <taxon>Gastropoda</taxon>
        <taxon>Caenogastropoda</taxon>
        <taxon>Architaenioglossa</taxon>
        <taxon>Ampullarioidea</taxon>
        <taxon>Ampullariidae</taxon>
        <taxon>Pomacea</taxon>
    </lineage>
</organism>
<keyword evidence="2" id="KW-0812">Transmembrane</keyword>
<evidence type="ECO:0000256" key="2">
    <source>
        <dbReference type="SAM" id="Phobius"/>
    </source>
</evidence>
<dbReference type="EMBL" id="PZQS01000013">
    <property type="protein sequence ID" value="PVD20113.1"/>
    <property type="molecule type" value="Genomic_DNA"/>
</dbReference>
<accession>A0A2T7NG13</accession>
<feature type="compositionally biased region" description="Low complexity" evidence="1">
    <location>
        <begin position="14"/>
        <end position="28"/>
    </location>
</feature>
<evidence type="ECO:0000313" key="4">
    <source>
        <dbReference type="Proteomes" id="UP000245119"/>
    </source>
</evidence>
<feature type="transmembrane region" description="Helical" evidence="2">
    <location>
        <begin position="359"/>
        <end position="377"/>
    </location>
</feature>
<proteinExistence type="predicted"/>
<feature type="compositionally biased region" description="Low complexity" evidence="1">
    <location>
        <begin position="94"/>
        <end position="109"/>
    </location>
</feature>
<reference evidence="3 4" key="1">
    <citation type="submission" date="2018-04" db="EMBL/GenBank/DDBJ databases">
        <title>The genome of golden apple snail Pomacea canaliculata provides insight into stress tolerance and invasive adaptation.</title>
        <authorList>
            <person name="Liu C."/>
            <person name="Liu B."/>
            <person name="Ren Y."/>
            <person name="Zhang Y."/>
            <person name="Wang H."/>
            <person name="Li S."/>
            <person name="Jiang F."/>
            <person name="Yin L."/>
            <person name="Zhang G."/>
            <person name="Qian W."/>
            <person name="Fan W."/>
        </authorList>
    </citation>
    <scope>NUCLEOTIDE SEQUENCE [LARGE SCALE GENOMIC DNA]</scope>
    <source>
        <strain evidence="3">SZHN2017</strain>
        <tissue evidence="3">Muscle</tissue>
    </source>
</reference>
<protein>
    <recommendedName>
        <fullName evidence="5">Transmembrane protein</fullName>
    </recommendedName>
</protein>
<feature type="compositionally biased region" description="Polar residues" evidence="1">
    <location>
        <begin position="440"/>
        <end position="451"/>
    </location>
</feature>
<dbReference type="PANTHER" id="PTHR39947">
    <property type="entry name" value="IP19862P"/>
    <property type="match status" value="1"/>
</dbReference>
<feature type="transmembrane region" description="Helical" evidence="2">
    <location>
        <begin position="328"/>
        <end position="353"/>
    </location>
</feature>
<feature type="region of interest" description="Disordered" evidence="1">
    <location>
        <begin position="46"/>
        <end position="67"/>
    </location>
</feature>
<name>A0A2T7NG13_POMCA</name>
<evidence type="ECO:0008006" key="5">
    <source>
        <dbReference type="Google" id="ProtNLM"/>
    </source>
</evidence>
<evidence type="ECO:0000313" key="3">
    <source>
        <dbReference type="EMBL" id="PVD20113.1"/>
    </source>
</evidence>
<dbReference type="Proteomes" id="UP000245119">
    <property type="component" value="Linkage Group LG13"/>
</dbReference>
<feature type="region of interest" description="Disordered" evidence="1">
    <location>
        <begin position="81"/>
        <end position="136"/>
    </location>
</feature>
<feature type="compositionally biased region" description="Basic residues" evidence="1">
    <location>
        <begin position="49"/>
        <end position="60"/>
    </location>
</feature>
<feature type="compositionally biased region" description="Low complexity" evidence="1">
    <location>
        <begin position="214"/>
        <end position="231"/>
    </location>
</feature>
<comment type="caution">
    <text evidence="3">The sequence shown here is derived from an EMBL/GenBank/DDBJ whole genome shotgun (WGS) entry which is preliminary data.</text>
</comment>
<feature type="compositionally biased region" description="Basic residues" evidence="1">
    <location>
        <begin position="425"/>
        <end position="434"/>
    </location>
</feature>
<keyword evidence="2" id="KW-0472">Membrane</keyword>
<dbReference type="InterPro" id="IPR029201">
    <property type="entry name" value="Jiraiya"/>
</dbReference>
<dbReference type="OrthoDB" id="10056560at2759"/>
<keyword evidence="2" id="KW-1133">Transmembrane helix</keyword>
<dbReference type="PANTHER" id="PTHR39947:SF1">
    <property type="entry name" value="IP19862P"/>
    <property type="match status" value="1"/>
</dbReference>
<keyword evidence="4" id="KW-1185">Reference proteome</keyword>
<evidence type="ECO:0000256" key="1">
    <source>
        <dbReference type="SAM" id="MobiDB-lite"/>
    </source>
</evidence>
<feature type="region of interest" description="Disordered" evidence="1">
    <location>
        <begin position="1"/>
        <end position="30"/>
    </location>
</feature>
<feature type="transmembrane region" description="Helical" evidence="2">
    <location>
        <begin position="277"/>
        <end position="307"/>
    </location>
</feature>
<dbReference type="Pfam" id="PF15038">
    <property type="entry name" value="Jiraiya"/>
    <property type="match status" value="1"/>
</dbReference>
<dbReference type="AlphaFoldDB" id="A0A2T7NG13"/>
<feature type="region of interest" description="Disordered" evidence="1">
    <location>
        <begin position="179"/>
        <end position="234"/>
    </location>
</feature>
<gene>
    <name evidence="3" type="ORF">C0Q70_20607</name>
</gene>
<feature type="region of interest" description="Disordered" evidence="1">
    <location>
        <begin position="394"/>
        <end position="451"/>
    </location>
</feature>